<dbReference type="STRING" id="28189.CCYN74_110004"/>
<feature type="transmembrane region" description="Helical" evidence="1">
    <location>
        <begin position="59"/>
        <end position="89"/>
    </location>
</feature>
<keyword evidence="3" id="KW-1185">Reference proteome</keyword>
<dbReference type="GO" id="GO:0005886">
    <property type="term" value="C:plasma membrane"/>
    <property type="evidence" value="ECO:0007669"/>
    <property type="project" value="TreeGrafter"/>
</dbReference>
<organism evidence="2 3">
    <name type="scientific">Capnocytophaga cynodegmi</name>
    <dbReference type="NCBI Taxonomy" id="28189"/>
    <lineage>
        <taxon>Bacteria</taxon>
        <taxon>Pseudomonadati</taxon>
        <taxon>Bacteroidota</taxon>
        <taxon>Flavobacteriia</taxon>
        <taxon>Flavobacteriales</taxon>
        <taxon>Flavobacteriaceae</taxon>
        <taxon>Capnocytophaga</taxon>
    </lineage>
</organism>
<name>A0A0B7H4B4_9FLAO</name>
<dbReference type="InterPro" id="IPR007339">
    <property type="entry name" value="RclC-like"/>
</dbReference>
<dbReference type="PANTHER" id="PTHR40106">
    <property type="entry name" value="INNER MEMBRANE PROTEIN RCLC"/>
    <property type="match status" value="1"/>
</dbReference>
<feature type="transmembrane region" description="Helical" evidence="1">
    <location>
        <begin position="96"/>
        <end position="113"/>
    </location>
</feature>
<keyword evidence="1" id="KW-1133">Transmembrane helix</keyword>
<gene>
    <name evidence="2" type="ORF">CCYN2B_120057</name>
</gene>
<dbReference type="EMBL" id="CDOD01000004">
    <property type="protein sequence ID" value="CEN32732.1"/>
    <property type="molecule type" value="Genomic_DNA"/>
</dbReference>
<dbReference type="GO" id="GO:1901530">
    <property type="term" value="P:response to hypochlorite"/>
    <property type="evidence" value="ECO:0007669"/>
    <property type="project" value="TreeGrafter"/>
</dbReference>
<dbReference type="PANTHER" id="PTHR40106:SF1">
    <property type="entry name" value="INNER MEMBRANE PROTEIN RCLC"/>
    <property type="match status" value="1"/>
</dbReference>
<reference evidence="3" key="1">
    <citation type="submission" date="2015-01" db="EMBL/GenBank/DDBJ databases">
        <authorList>
            <person name="MANFREDI Pablo"/>
        </authorList>
    </citation>
    <scope>NUCLEOTIDE SEQUENCE [LARGE SCALE GENOMIC DNA]</scope>
    <source>
        <strain evidence="3">Ccyn2B</strain>
    </source>
</reference>
<dbReference type="PIRSF" id="PIRSF028065">
    <property type="entry name" value="UCP028065"/>
    <property type="match status" value="1"/>
</dbReference>
<evidence type="ECO:0000256" key="1">
    <source>
        <dbReference type="SAM" id="Phobius"/>
    </source>
</evidence>
<evidence type="ECO:0000313" key="3">
    <source>
        <dbReference type="Proteomes" id="UP000038055"/>
    </source>
</evidence>
<sequence>MEKQTSNCLLSDEKIYKAGYYVSLFGTALLLLWIGIFKFTTTEANAVKPLIENHFLTFWVYNLMSVQTVSNIVGVIEIMLALLLLLSLFFPKLGRYAAYGMIVTFLVTISYLFTTPNMWRKVEWIPITDFFILKDVVLLGFSLMLVKETNKNN</sequence>
<dbReference type="AlphaFoldDB" id="A0A0B7H4B4"/>
<accession>A0A0B7H4B4</accession>
<proteinExistence type="predicted"/>
<protein>
    <recommendedName>
        <fullName evidence="4">Inner membrane protein ykgB</fullName>
    </recommendedName>
</protein>
<feature type="transmembrane region" description="Helical" evidence="1">
    <location>
        <begin position="20"/>
        <end position="39"/>
    </location>
</feature>
<evidence type="ECO:0000313" key="2">
    <source>
        <dbReference type="EMBL" id="CEN32732.1"/>
    </source>
</evidence>
<dbReference type="Pfam" id="PF04224">
    <property type="entry name" value="DUF417"/>
    <property type="match status" value="1"/>
</dbReference>
<keyword evidence="1" id="KW-0472">Membrane</keyword>
<keyword evidence="1" id="KW-0812">Transmembrane</keyword>
<dbReference type="eggNOG" id="COG3059">
    <property type="taxonomic scope" value="Bacteria"/>
</dbReference>
<dbReference type="Proteomes" id="UP000038055">
    <property type="component" value="Unassembled WGS sequence"/>
</dbReference>
<dbReference type="RefSeq" id="WP_041990177.1">
    <property type="nucleotide sequence ID" value="NZ_CDOD01000004.1"/>
</dbReference>
<dbReference type="InterPro" id="IPR016865">
    <property type="entry name" value="RclC"/>
</dbReference>
<evidence type="ECO:0008006" key="4">
    <source>
        <dbReference type="Google" id="ProtNLM"/>
    </source>
</evidence>
<feature type="transmembrane region" description="Helical" evidence="1">
    <location>
        <begin position="125"/>
        <end position="146"/>
    </location>
</feature>